<dbReference type="HOGENOM" id="CLU_116900_0_0_1"/>
<gene>
    <name evidence="2" type="primary">CG33773-RA</name>
</gene>
<dbReference type="PANTHER" id="PTHR20898">
    <property type="entry name" value="DAEDALUS ON 3-RELATED-RELATED"/>
    <property type="match status" value="1"/>
</dbReference>
<evidence type="ECO:0000256" key="1">
    <source>
        <dbReference type="SAM" id="SignalP"/>
    </source>
</evidence>
<dbReference type="InterPro" id="IPR010512">
    <property type="entry name" value="DUF1091"/>
</dbReference>
<organism evidence="2">
    <name type="scientific">Drosophila melanogaster</name>
    <name type="common">Fruit fly</name>
    <dbReference type="NCBI Taxonomy" id="7227"/>
    <lineage>
        <taxon>Eukaryota</taxon>
        <taxon>Metazoa</taxon>
        <taxon>Ecdysozoa</taxon>
        <taxon>Arthropoda</taxon>
        <taxon>Hexapoda</taxon>
        <taxon>Insecta</taxon>
        <taxon>Pterygota</taxon>
        <taxon>Neoptera</taxon>
        <taxon>Endopterygota</taxon>
        <taxon>Diptera</taxon>
        <taxon>Brachycera</taxon>
        <taxon>Muscomorpha</taxon>
        <taxon>Ephydroidea</taxon>
        <taxon>Drosophilidae</taxon>
        <taxon>Drosophila</taxon>
        <taxon>Sophophora</taxon>
    </lineage>
</organism>
<proteinExistence type="evidence at transcript level"/>
<feature type="chain" id="PRO_5002787361" evidence="1">
    <location>
        <begin position="24"/>
        <end position="179"/>
    </location>
</feature>
<dbReference type="PANTHER" id="PTHR20898:SF0">
    <property type="entry name" value="DAEDALUS ON 3-RELATED"/>
    <property type="match status" value="1"/>
</dbReference>
<dbReference type="ExpressionAtlas" id="B3DMX2">
    <property type="expression patterns" value="baseline and differential"/>
</dbReference>
<feature type="signal peptide" evidence="1">
    <location>
        <begin position="1"/>
        <end position="23"/>
    </location>
</feature>
<dbReference type="Pfam" id="PF06477">
    <property type="entry name" value="DUF1091"/>
    <property type="match status" value="1"/>
</dbReference>
<dbReference type="EMBL" id="BT032760">
    <property type="protein sequence ID" value="ACD81774.1"/>
    <property type="molecule type" value="mRNA"/>
</dbReference>
<dbReference type="SMART" id="SM00697">
    <property type="entry name" value="DM8"/>
    <property type="match status" value="1"/>
</dbReference>
<dbReference type="VEuPathDB" id="VectorBase:FBgn0053773"/>
<accession>B3DMX2</accession>
<keyword evidence="1" id="KW-0732">Signal</keyword>
<dbReference type="OrthoDB" id="7727171at2759"/>
<reference evidence="2" key="1">
    <citation type="submission" date="2008-05" db="EMBL/GenBank/DDBJ databases">
        <authorList>
            <person name="Carlson J."/>
            <person name="Booth B."/>
            <person name="Frise E."/>
            <person name="Park S."/>
            <person name="Wan K."/>
            <person name="Yu C."/>
            <person name="Celniker S."/>
        </authorList>
    </citation>
    <scope>NUCLEOTIDE SEQUENCE</scope>
</reference>
<evidence type="ECO:0000313" key="2">
    <source>
        <dbReference type="EMBL" id="ACD81774.1"/>
    </source>
</evidence>
<sequence>MSAKRINLILAILIFYSIIKTNSRFEFTNLNCTVFDLRVGEFENCNLKSINRSYKYVSGKYKLNQIPLPRMKVNFIMWKRLNGYRPFLYNITADACKFVENPKSNPVLKYIFDSFSAYSNMNHSCPYTSDLIVERLPIGFMNLRVTEILPFPEGNYLFEFHFSRRKSIFASTQVYFTIS</sequence>
<protein>
    <submittedName>
        <fullName evidence="2">IP20668p</fullName>
    </submittedName>
</protein>
<dbReference type="AlphaFoldDB" id="B3DMX2"/>
<name>B3DMX2_DROME</name>